<dbReference type="InterPro" id="IPR001926">
    <property type="entry name" value="TrpB-like_PALP"/>
</dbReference>
<dbReference type="InterPro" id="IPR004450">
    <property type="entry name" value="Thr_synthase-like"/>
</dbReference>
<evidence type="ECO:0000313" key="10">
    <source>
        <dbReference type="Proteomes" id="UP000554286"/>
    </source>
</evidence>
<evidence type="ECO:0000256" key="6">
    <source>
        <dbReference type="PIRSR" id="PIRSR604450-51"/>
    </source>
</evidence>
<dbReference type="Pfam" id="PF00291">
    <property type="entry name" value="PALP"/>
    <property type="match status" value="1"/>
</dbReference>
<dbReference type="InterPro" id="IPR037158">
    <property type="entry name" value="Thr_synth_N_sf"/>
</dbReference>
<dbReference type="EMBL" id="JACIGK010000001">
    <property type="protein sequence ID" value="MBB4264610.1"/>
    <property type="molecule type" value="Genomic_DNA"/>
</dbReference>
<keyword evidence="10" id="KW-1185">Reference proteome</keyword>
<name>A0A7W6R9U4_9PROT</name>
<dbReference type="GO" id="GO:0004795">
    <property type="term" value="F:threonine synthase activity"/>
    <property type="evidence" value="ECO:0007669"/>
    <property type="project" value="UniProtKB-UniRule"/>
</dbReference>
<dbReference type="InterPro" id="IPR051166">
    <property type="entry name" value="Threonine_Synthase"/>
</dbReference>
<accession>A0A7W6R9U4</accession>
<dbReference type="RefSeq" id="WP_184042238.1">
    <property type="nucleotide sequence ID" value="NZ_JACIGK010000001.1"/>
</dbReference>
<comment type="similarity">
    <text evidence="2">Belongs to the threonine synthase family.</text>
</comment>
<dbReference type="InterPro" id="IPR029144">
    <property type="entry name" value="Thr_synth_N"/>
</dbReference>
<keyword evidence="3 6" id="KW-0663">Pyridoxal phosphate</keyword>
<feature type="domain" description="Threonine synthase N-terminal" evidence="8">
    <location>
        <begin position="2"/>
        <end position="80"/>
    </location>
</feature>
<evidence type="ECO:0000256" key="1">
    <source>
        <dbReference type="ARBA" id="ARBA00001933"/>
    </source>
</evidence>
<dbReference type="Pfam" id="PF24857">
    <property type="entry name" value="THR4_C"/>
    <property type="match status" value="1"/>
</dbReference>
<sequence>MRYVSTRGKAPVLGFDEVVLAGLANDGGLYVPDDWPVLKEKEWRSLRGLSHAELAVRIMLPYVGAALTEEDLADLVEAAYARFDHPAVAPLRQIGPHDWLMELFHGPTLAFKDHALQILGPLFDLLLTRAGRRVAIVGATSGDTGSAAIEACRDRAAIDIFILYPKGRVSDVQRRQMTTVDASNVHTLAVDGTFDDCQALVKSLFGDPSFRDEVGLSAVNSINWARIMAQVVYYAWAGVALGAPDRPFGFSVPTGNFGNIFAGYVARRMGLPIDRLVVGSNRNDILTRFLETGVMVQEKVEPTLSPSMDIQVSSNFERLLFEMHGRDAAEVRAAMEGFRQSGRYQIPSDLHQELLGLFRGHRLDDDETLEAMRLIRDTTGLTVDPHTAIGVVAGGVAGRRDEGGVTVSLATAHPAKFPDAVERATGVRPALPDRLADLMTRPERSREVPNDTRALQAVIRAGLGR</sequence>
<comment type="cofactor">
    <cofactor evidence="1 6">
        <name>pyridoxal 5'-phosphate</name>
        <dbReference type="ChEBI" id="CHEBI:597326"/>
    </cofactor>
</comment>
<reference evidence="9 10" key="1">
    <citation type="submission" date="2020-08" db="EMBL/GenBank/DDBJ databases">
        <title>Genome sequencing of Purple Non-Sulfur Bacteria from various extreme environments.</title>
        <authorList>
            <person name="Mayer M."/>
        </authorList>
    </citation>
    <scope>NUCLEOTIDE SEQUENCE [LARGE SCALE GENOMIC DNA]</scope>
    <source>
        <strain evidence="9 10">JA131</strain>
    </source>
</reference>
<dbReference type="InterPro" id="IPR036052">
    <property type="entry name" value="TrpB-like_PALP_sf"/>
</dbReference>
<dbReference type="GO" id="GO:0009088">
    <property type="term" value="P:threonine biosynthetic process"/>
    <property type="evidence" value="ECO:0007669"/>
    <property type="project" value="UniProtKB-UniRule"/>
</dbReference>
<keyword evidence="4 9" id="KW-0456">Lyase</keyword>
<evidence type="ECO:0000259" key="8">
    <source>
        <dbReference type="Pfam" id="PF14821"/>
    </source>
</evidence>
<dbReference type="EC" id="4.2.3.1" evidence="5"/>
<gene>
    <name evidence="9" type="ORF">GGD89_000216</name>
</gene>
<organism evidence="9 10">
    <name type="scientific">Roseospira visakhapatnamensis</name>
    <dbReference type="NCBI Taxonomy" id="390880"/>
    <lineage>
        <taxon>Bacteria</taxon>
        <taxon>Pseudomonadati</taxon>
        <taxon>Pseudomonadota</taxon>
        <taxon>Alphaproteobacteria</taxon>
        <taxon>Rhodospirillales</taxon>
        <taxon>Rhodospirillaceae</taxon>
        <taxon>Roseospira</taxon>
    </lineage>
</organism>
<evidence type="ECO:0000256" key="4">
    <source>
        <dbReference type="ARBA" id="ARBA00023239"/>
    </source>
</evidence>
<dbReference type="Gene3D" id="3.40.50.1100">
    <property type="match status" value="2"/>
</dbReference>
<evidence type="ECO:0000256" key="2">
    <source>
        <dbReference type="ARBA" id="ARBA00005517"/>
    </source>
</evidence>
<dbReference type="AlphaFoldDB" id="A0A7W6R9U4"/>
<dbReference type="Pfam" id="PF14821">
    <property type="entry name" value="Thr_synth_N"/>
    <property type="match status" value="1"/>
</dbReference>
<feature type="domain" description="Tryptophan synthase beta chain-like PALP" evidence="7">
    <location>
        <begin position="99"/>
        <end position="329"/>
    </location>
</feature>
<dbReference type="NCBIfam" id="TIGR00260">
    <property type="entry name" value="thrC"/>
    <property type="match status" value="1"/>
</dbReference>
<dbReference type="SUPFAM" id="SSF53686">
    <property type="entry name" value="Tryptophan synthase beta subunit-like PLP-dependent enzymes"/>
    <property type="match status" value="1"/>
</dbReference>
<dbReference type="Proteomes" id="UP000554286">
    <property type="component" value="Unassembled WGS sequence"/>
</dbReference>
<dbReference type="PANTHER" id="PTHR42690">
    <property type="entry name" value="THREONINE SYNTHASE FAMILY MEMBER"/>
    <property type="match status" value="1"/>
</dbReference>
<evidence type="ECO:0000259" key="7">
    <source>
        <dbReference type="Pfam" id="PF00291"/>
    </source>
</evidence>
<evidence type="ECO:0000256" key="3">
    <source>
        <dbReference type="ARBA" id="ARBA00022898"/>
    </source>
</evidence>
<proteinExistence type="inferred from homology"/>
<dbReference type="PANTHER" id="PTHR42690:SF1">
    <property type="entry name" value="THREONINE SYNTHASE-LIKE 2"/>
    <property type="match status" value="1"/>
</dbReference>
<evidence type="ECO:0000256" key="5">
    <source>
        <dbReference type="NCBIfam" id="TIGR00260"/>
    </source>
</evidence>
<evidence type="ECO:0000313" key="9">
    <source>
        <dbReference type="EMBL" id="MBB4264610.1"/>
    </source>
</evidence>
<protein>
    <recommendedName>
        <fullName evidence="5">Threonine synthase</fullName>
        <ecNumber evidence="5">4.2.3.1</ecNumber>
    </recommendedName>
</protein>
<dbReference type="Gene3D" id="3.90.1380.10">
    <property type="entry name" value="Threonine synthase, N-terminal domain"/>
    <property type="match status" value="1"/>
</dbReference>
<dbReference type="CDD" id="cd01560">
    <property type="entry name" value="Thr-synth_2"/>
    <property type="match status" value="1"/>
</dbReference>
<feature type="modified residue" description="N6-(pyridoxal phosphate)lysine" evidence="6">
    <location>
        <position position="112"/>
    </location>
</feature>
<comment type="caution">
    <text evidence="9">The sequence shown here is derived from an EMBL/GenBank/DDBJ whole genome shotgun (WGS) entry which is preliminary data.</text>
</comment>